<evidence type="ECO:0000313" key="2">
    <source>
        <dbReference type="EMBL" id="QEV58599.1"/>
    </source>
</evidence>
<dbReference type="KEGG" id="sspb:CP982_07610"/>
<dbReference type="OrthoDB" id="9934840at2"/>
<reference evidence="2 3" key="1">
    <citation type="submission" date="2017-09" db="EMBL/GenBank/DDBJ databases">
        <authorList>
            <person name="Lee N."/>
            <person name="Cho B.-K."/>
        </authorList>
    </citation>
    <scope>NUCLEOTIDE SEQUENCE [LARGE SCALE GENOMIC DNA]</scope>
    <source>
        <strain evidence="2 3">ATCC 27465</strain>
    </source>
</reference>
<keyword evidence="4" id="KW-1185">Reference proteome</keyword>
<dbReference type="AlphaFoldDB" id="A0A5P2X5R0"/>
<dbReference type="RefSeq" id="WP_150509803.1">
    <property type="nucleotide sequence ID" value="NZ_BMSQ01000020.1"/>
</dbReference>
<sequence>MDDAITGPAPDDGLLLPLVTLSEAQDIVEALALVAAGRPVDRRWAGDLASVLAARVPSRD</sequence>
<protein>
    <submittedName>
        <fullName evidence="2">Uncharacterized protein</fullName>
    </submittedName>
</protein>
<dbReference type="Proteomes" id="UP000549009">
    <property type="component" value="Unassembled WGS sequence"/>
</dbReference>
<dbReference type="EMBL" id="JACHJD010000018">
    <property type="protein sequence ID" value="MBB5108350.1"/>
    <property type="molecule type" value="Genomic_DNA"/>
</dbReference>
<gene>
    <name evidence="2" type="ORF">CP982_07610</name>
    <name evidence="1" type="ORF">FHS40_007471</name>
</gene>
<evidence type="ECO:0000313" key="4">
    <source>
        <dbReference type="Proteomes" id="UP000549009"/>
    </source>
</evidence>
<evidence type="ECO:0000313" key="1">
    <source>
        <dbReference type="EMBL" id="MBB5108350.1"/>
    </source>
</evidence>
<name>A0A5P2X5R0_STRST</name>
<dbReference type="Proteomes" id="UP000326505">
    <property type="component" value="Chromosome"/>
</dbReference>
<evidence type="ECO:0000313" key="3">
    <source>
        <dbReference type="Proteomes" id="UP000326505"/>
    </source>
</evidence>
<organism evidence="2 3">
    <name type="scientific">Streptomyces spectabilis</name>
    <dbReference type="NCBI Taxonomy" id="68270"/>
    <lineage>
        <taxon>Bacteria</taxon>
        <taxon>Bacillati</taxon>
        <taxon>Actinomycetota</taxon>
        <taxon>Actinomycetes</taxon>
        <taxon>Kitasatosporales</taxon>
        <taxon>Streptomycetaceae</taxon>
        <taxon>Streptomyces</taxon>
    </lineage>
</organism>
<dbReference type="EMBL" id="CP023690">
    <property type="protein sequence ID" value="QEV58599.1"/>
    <property type="molecule type" value="Genomic_DNA"/>
</dbReference>
<reference evidence="1 4" key="2">
    <citation type="submission" date="2020-08" db="EMBL/GenBank/DDBJ databases">
        <title>Genomic Encyclopedia of Type Strains, Phase III (KMG-III): the genomes of soil and plant-associated and newly described type strains.</title>
        <authorList>
            <person name="Whitman W."/>
        </authorList>
    </citation>
    <scope>NUCLEOTIDE SEQUENCE [LARGE SCALE GENOMIC DNA]</scope>
    <source>
        <strain evidence="1 4">CECT 3146</strain>
    </source>
</reference>
<accession>A0A5P2X5R0</accession>
<proteinExistence type="predicted"/>